<protein>
    <submittedName>
        <fullName evidence="2">Uncharacterized protein</fullName>
    </submittedName>
</protein>
<reference evidence="1" key="1">
    <citation type="journal article" date="2013" name="Genetics">
        <title>The draft genome and transcriptome of Panagrellus redivivus are shaped by the harsh demands of a free-living lifestyle.</title>
        <authorList>
            <person name="Srinivasan J."/>
            <person name="Dillman A.R."/>
            <person name="Macchietto M.G."/>
            <person name="Heikkinen L."/>
            <person name="Lakso M."/>
            <person name="Fracchia K.M."/>
            <person name="Antoshechkin I."/>
            <person name="Mortazavi A."/>
            <person name="Wong G."/>
            <person name="Sternberg P.W."/>
        </authorList>
    </citation>
    <scope>NUCLEOTIDE SEQUENCE [LARGE SCALE GENOMIC DNA]</scope>
    <source>
        <strain evidence="1">MT8872</strain>
    </source>
</reference>
<reference evidence="2" key="2">
    <citation type="submission" date="2020-10" db="UniProtKB">
        <authorList>
            <consortium name="WormBaseParasite"/>
        </authorList>
    </citation>
    <scope>IDENTIFICATION</scope>
</reference>
<name>A0A7E4VQF9_PANRE</name>
<dbReference type="Proteomes" id="UP000492821">
    <property type="component" value="Unassembled WGS sequence"/>
</dbReference>
<sequence>MAQRRQCRVFTKVEEAIKHIGDQSRRDTEHKALLRQIVEKQHLVKERTRDQLLLASPTSSTTSLSK</sequence>
<proteinExistence type="predicted"/>
<dbReference type="AlphaFoldDB" id="A0A7E4VQF9"/>
<evidence type="ECO:0000313" key="2">
    <source>
        <dbReference type="WBParaSite" id="Pan_g22911.t1"/>
    </source>
</evidence>
<keyword evidence="1" id="KW-1185">Reference proteome</keyword>
<accession>A0A7E4VQF9</accession>
<organism evidence="1 2">
    <name type="scientific">Panagrellus redivivus</name>
    <name type="common">Microworm</name>
    <dbReference type="NCBI Taxonomy" id="6233"/>
    <lineage>
        <taxon>Eukaryota</taxon>
        <taxon>Metazoa</taxon>
        <taxon>Ecdysozoa</taxon>
        <taxon>Nematoda</taxon>
        <taxon>Chromadorea</taxon>
        <taxon>Rhabditida</taxon>
        <taxon>Tylenchina</taxon>
        <taxon>Panagrolaimomorpha</taxon>
        <taxon>Panagrolaimoidea</taxon>
        <taxon>Panagrolaimidae</taxon>
        <taxon>Panagrellus</taxon>
    </lineage>
</organism>
<evidence type="ECO:0000313" key="1">
    <source>
        <dbReference type="Proteomes" id="UP000492821"/>
    </source>
</evidence>
<dbReference type="WBParaSite" id="Pan_g22911.t1">
    <property type="protein sequence ID" value="Pan_g22911.t1"/>
    <property type="gene ID" value="Pan_g22911"/>
</dbReference>